<dbReference type="PANTHER" id="PTHR22093">
    <property type="entry name" value="LEUKOCYTE RECEPTOR CLUSTER LRC MEMBER 1"/>
    <property type="match status" value="1"/>
</dbReference>
<feature type="compositionally biased region" description="Basic residues" evidence="1">
    <location>
        <begin position="241"/>
        <end position="258"/>
    </location>
</feature>
<reference evidence="3" key="1">
    <citation type="submission" date="2021-06" db="EMBL/GenBank/DDBJ databases">
        <authorList>
            <person name="Kallberg Y."/>
            <person name="Tangrot J."/>
            <person name="Rosling A."/>
        </authorList>
    </citation>
    <scope>NUCLEOTIDE SEQUENCE</scope>
    <source>
        <strain evidence="3">AZ414A</strain>
    </source>
</reference>
<feature type="region of interest" description="Disordered" evidence="1">
    <location>
        <begin position="15"/>
        <end position="40"/>
    </location>
</feature>
<gene>
    <name evidence="3" type="ORF">DEBURN_LOCUS3709</name>
</gene>
<protein>
    <submittedName>
        <fullName evidence="3">1745_t:CDS:1</fullName>
    </submittedName>
</protein>
<feature type="region of interest" description="Disordered" evidence="1">
    <location>
        <begin position="239"/>
        <end position="258"/>
    </location>
</feature>
<dbReference type="Proteomes" id="UP000789706">
    <property type="component" value="Unassembled WGS sequence"/>
</dbReference>
<sequence length="258" mass="30518">MNILPHKSYHVYNLKNKERVRKDEEKAQQEEAAKNERKEIAERERRLKLLREKASAKQSILIQGMQGIQGSANNPFALETTKNDDQRLQIQSSTETTSGHINFWEDKEKLTIFIDPKPWYMKVNKEERYSIDGTIKKKKDEGIKSFEDPLLTLKKTLDKKKKNDVIAQLQESNSLLTIEELRAKRLAREHEERLRTLKLLNPHISIEESSKNRYNSQFNPEATEAAHNISGKQRKDYYRSNHNHHHHHSSRHNRYNPY</sequence>
<evidence type="ECO:0000259" key="2">
    <source>
        <dbReference type="SMART" id="SM01083"/>
    </source>
</evidence>
<feature type="domain" description="CBF1-interacting co-repressor CIR N-terminal" evidence="2">
    <location>
        <begin position="8"/>
        <end position="44"/>
    </location>
</feature>
<accession>A0A9N8Z7R9</accession>
<organism evidence="3 4">
    <name type="scientific">Diversispora eburnea</name>
    <dbReference type="NCBI Taxonomy" id="1213867"/>
    <lineage>
        <taxon>Eukaryota</taxon>
        <taxon>Fungi</taxon>
        <taxon>Fungi incertae sedis</taxon>
        <taxon>Mucoromycota</taxon>
        <taxon>Glomeromycotina</taxon>
        <taxon>Glomeromycetes</taxon>
        <taxon>Diversisporales</taxon>
        <taxon>Diversisporaceae</taxon>
        <taxon>Diversispora</taxon>
    </lineage>
</organism>
<proteinExistence type="predicted"/>
<dbReference type="OrthoDB" id="2159131at2759"/>
<dbReference type="EMBL" id="CAJVPK010000244">
    <property type="protein sequence ID" value="CAG8481908.1"/>
    <property type="molecule type" value="Genomic_DNA"/>
</dbReference>
<dbReference type="InterPro" id="IPR039875">
    <property type="entry name" value="LENG1-like"/>
</dbReference>
<keyword evidence="4" id="KW-1185">Reference proteome</keyword>
<comment type="caution">
    <text evidence="3">The sequence shown here is derived from an EMBL/GenBank/DDBJ whole genome shotgun (WGS) entry which is preliminary data.</text>
</comment>
<dbReference type="InterPro" id="IPR019339">
    <property type="entry name" value="CIR_N_dom"/>
</dbReference>
<evidence type="ECO:0000256" key="1">
    <source>
        <dbReference type="SAM" id="MobiDB-lite"/>
    </source>
</evidence>
<dbReference type="SMART" id="SM01083">
    <property type="entry name" value="Cir_N"/>
    <property type="match status" value="1"/>
</dbReference>
<evidence type="ECO:0000313" key="4">
    <source>
        <dbReference type="Proteomes" id="UP000789706"/>
    </source>
</evidence>
<name>A0A9N8Z7R9_9GLOM</name>
<evidence type="ECO:0000313" key="3">
    <source>
        <dbReference type="EMBL" id="CAG8481908.1"/>
    </source>
</evidence>
<dbReference type="AlphaFoldDB" id="A0A9N8Z7R9"/>
<dbReference type="PANTHER" id="PTHR22093:SF0">
    <property type="entry name" value="LEUKOCYTE RECEPTOR CLUSTER MEMBER 1"/>
    <property type="match status" value="1"/>
</dbReference>